<feature type="domain" description="GWxTD" evidence="1">
    <location>
        <begin position="26"/>
        <end position="132"/>
    </location>
</feature>
<name>X1J0W2_9ZZZZ</name>
<proteinExistence type="predicted"/>
<dbReference type="NCBIfam" id="TIGR04514">
    <property type="entry name" value="GWxTD_dom"/>
    <property type="match status" value="1"/>
</dbReference>
<protein>
    <recommendedName>
        <fullName evidence="1">GWxTD domain-containing protein</fullName>
    </recommendedName>
</protein>
<feature type="non-terminal residue" evidence="2">
    <location>
        <position position="263"/>
    </location>
</feature>
<accession>X1J0W2</accession>
<dbReference type="InterPro" id="IPR030959">
    <property type="entry name" value="GWxTD_dom"/>
</dbReference>
<gene>
    <name evidence="2" type="ORF">S03H2_47942</name>
</gene>
<dbReference type="EMBL" id="BARU01030184">
    <property type="protein sequence ID" value="GAH75145.1"/>
    <property type="molecule type" value="Genomic_DNA"/>
</dbReference>
<comment type="caution">
    <text evidence="2">The sequence shown here is derived from an EMBL/GenBank/DDBJ whole genome shotgun (WGS) entry which is preliminary data.</text>
</comment>
<reference evidence="2" key="1">
    <citation type="journal article" date="2014" name="Front. Microbiol.">
        <title>High frequency of phylogenetically diverse reductive dehalogenase-homologous genes in deep subseafloor sedimentary metagenomes.</title>
        <authorList>
            <person name="Kawai M."/>
            <person name="Futagami T."/>
            <person name="Toyoda A."/>
            <person name="Takaki Y."/>
            <person name="Nishi S."/>
            <person name="Hori S."/>
            <person name="Arai W."/>
            <person name="Tsubouchi T."/>
            <person name="Morono Y."/>
            <person name="Uchiyama I."/>
            <person name="Ito T."/>
            <person name="Fujiyama A."/>
            <person name="Inagaki F."/>
            <person name="Takami H."/>
        </authorList>
    </citation>
    <scope>NUCLEOTIDE SEQUENCE</scope>
    <source>
        <strain evidence="2">Expedition CK06-06</strain>
    </source>
</reference>
<dbReference type="AlphaFoldDB" id="X1J0W2"/>
<dbReference type="Pfam" id="PF20094">
    <property type="entry name" value="GWxTD_dom"/>
    <property type="match status" value="1"/>
</dbReference>
<sequence>MVLFAFDVGKKEKSLKSLLQHYKNWLEKDVAYIITPKEKEVFLQLETDKERDIFIEAFWKQRDPTPGTPENEFKKEHYRRIIYANEYFGRETTRPGWQTDRGRIYIILGPPLDIGRYEGESFVFPTRIWSYKGKPQYGLPSHFNLVFFKRKGIGEYVLYSPAQDSPASLLINYKGDPSNIITAYQQLRKYDSRLAEASISLIPGESPSYGHPSLASETLINRIYSVPKKMIDWTYAEALLKFKDFVEVEYTANYIRSESLVKV</sequence>
<evidence type="ECO:0000259" key="1">
    <source>
        <dbReference type="Pfam" id="PF20094"/>
    </source>
</evidence>
<organism evidence="2">
    <name type="scientific">marine sediment metagenome</name>
    <dbReference type="NCBI Taxonomy" id="412755"/>
    <lineage>
        <taxon>unclassified sequences</taxon>
        <taxon>metagenomes</taxon>
        <taxon>ecological metagenomes</taxon>
    </lineage>
</organism>
<evidence type="ECO:0000313" key="2">
    <source>
        <dbReference type="EMBL" id="GAH75145.1"/>
    </source>
</evidence>